<dbReference type="RefSeq" id="XP_001422181.1">
    <property type="nucleotide sequence ID" value="XM_001422144.1"/>
</dbReference>
<keyword evidence="1" id="KW-0158">Chromosome</keyword>
<keyword evidence="1" id="KW-0539">Nucleus</keyword>
<dbReference type="GO" id="GO:0005634">
    <property type="term" value="C:nucleus"/>
    <property type="evidence" value="ECO:0007669"/>
    <property type="project" value="UniProtKB-SubCell"/>
</dbReference>
<keyword evidence="5" id="KW-1185">Reference proteome</keyword>
<dbReference type="Gramene" id="ABP00498">
    <property type="protein sequence ID" value="ABP00498"/>
    <property type="gene ID" value="OSTLU_93909"/>
</dbReference>
<dbReference type="OrthoDB" id="498466at2759"/>
<feature type="coiled-coil region" evidence="2">
    <location>
        <begin position="97"/>
        <end position="175"/>
    </location>
</feature>
<dbReference type="KEGG" id="olu:OSTLU_93909"/>
<dbReference type="GO" id="GO:0051301">
    <property type="term" value="P:cell division"/>
    <property type="evidence" value="ECO:0007669"/>
    <property type="project" value="UniProtKB-UniRule"/>
</dbReference>
<dbReference type="GO" id="GO:0000776">
    <property type="term" value="C:kinetochore"/>
    <property type="evidence" value="ECO:0007669"/>
    <property type="project" value="UniProtKB-KW"/>
</dbReference>
<comment type="subunit">
    <text evidence="1">Component of the NDC80 complex.</text>
</comment>
<comment type="similarity">
    <text evidence="1">Belongs to the SPC24 family.</text>
</comment>
<keyword evidence="1" id="KW-0137">Centromere</keyword>
<keyword evidence="1" id="KW-0995">Kinetochore</keyword>
<reference evidence="4 5" key="1">
    <citation type="journal article" date="2007" name="Proc. Natl. Acad. Sci. U.S.A.">
        <title>The tiny eukaryote Ostreococcus provides genomic insights into the paradox of plankton speciation.</title>
        <authorList>
            <person name="Palenik B."/>
            <person name="Grimwood J."/>
            <person name="Aerts A."/>
            <person name="Rouze P."/>
            <person name="Salamov A."/>
            <person name="Putnam N."/>
            <person name="Dupont C."/>
            <person name="Jorgensen R."/>
            <person name="Derelle E."/>
            <person name="Rombauts S."/>
            <person name="Zhou K."/>
            <person name="Otillar R."/>
            <person name="Merchant S.S."/>
            <person name="Podell S."/>
            <person name="Gaasterland T."/>
            <person name="Napoli C."/>
            <person name="Gendler K."/>
            <person name="Manuell A."/>
            <person name="Tai V."/>
            <person name="Vallon O."/>
            <person name="Piganeau G."/>
            <person name="Jancek S."/>
            <person name="Heijde M."/>
            <person name="Jabbari K."/>
            <person name="Bowler C."/>
            <person name="Lohr M."/>
            <person name="Robbens S."/>
            <person name="Werner G."/>
            <person name="Dubchak I."/>
            <person name="Pazour G.J."/>
            <person name="Ren Q."/>
            <person name="Paulsen I."/>
            <person name="Delwiche C."/>
            <person name="Schmutz J."/>
            <person name="Rokhsar D."/>
            <person name="Van de Peer Y."/>
            <person name="Moreau H."/>
            <person name="Grigoriev I.V."/>
        </authorList>
    </citation>
    <scope>NUCLEOTIDE SEQUENCE [LARGE SCALE GENOMIC DNA]</scope>
    <source>
        <strain evidence="4 5">CCE9901</strain>
    </source>
</reference>
<comment type="function">
    <text evidence="1">Acts as a component of the essential kinetochore-associated NDC80 complex, which is required for chromosome segregation and spindle checkpoint activity.</text>
</comment>
<dbReference type="Gene3D" id="3.30.160.570">
    <property type="entry name" value="Ncd80 complex, Spc24 subunit"/>
    <property type="match status" value="1"/>
</dbReference>
<dbReference type="InterPro" id="IPR013252">
    <property type="entry name" value="Ndc80_Spc24"/>
</dbReference>
<dbReference type="Pfam" id="PF08286">
    <property type="entry name" value="Spc24"/>
    <property type="match status" value="1"/>
</dbReference>
<evidence type="ECO:0000313" key="4">
    <source>
        <dbReference type="EMBL" id="ABP00498.1"/>
    </source>
</evidence>
<dbReference type="HOGENOM" id="CLU_098827_0_0_1"/>
<name>A4S9J4_OSTLU</name>
<evidence type="ECO:0000256" key="3">
    <source>
        <dbReference type="SAM" id="MobiDB-lite"/>
    </source>
</evidence>
<sequence length="246" mass="28349">MRAKHDARKNRPARRVRPPFSKNSFSPVRARASFEGARRQDATMTSLDAEATDAAFRECYELVKEMTNIYASDEDAKKVRAIGAHFEDAQTIRAGREEHMMAQVKEMSRRVKVAERKAVLPAAAHVARERALKLDAEKRAAGEYLNAMEREARALEIEQEELQNRRGEIKLHKQKLDTIINEEIPATKREVSLYAHISNIAWHYEERDRVVGRVNARSARDVRKIDMPLRPGNEFRVANALWEMMD</sequence>
<comment type="subcellular location">
    <subcellularLocation>
        <location evidence="1">Nucleus</location>
    </subcellularLocation>
    <subcellularLocation>
        <location evidence="1">Chromosome</location>
        <location evidence="1">Centromere</location>
        <location evidence="1">Kinetochore</location>
    </subcellularLocation>
</comment>
<evidence type="ECO:0000313" key="5">
    <source>
        <dbReference type="Proteomes" id="UP000001568"/>
    </source>
</evidence>
<evidence type="ECO:0000256" key="1">
    <source>
        <dbReference type="RuleBase" id="RU368011"/>
    </source>
</evidence>
<dbReference type="EMBL" id="CP000597">
    <property type="protein sequence ID" value="ABP00498.1"/>
    <property type="molecule type" value="Genomic_DNA"/>
</dbReference>
<protein>
    <recommendedName>
        <fullName evidence="1">Kinetochore protein Spc24</fullName>
    </recommendedName>
</protein>
<dbReference type="eggNOG" id="ENOG502SFDP">
    <property type="taxonomic scope" value="Eukaryota"/>
</dbReference>
<proteinExistence type="inferred from homology"/>
<evidence type="ECO:0000256" key="2">
    <source>
        <dbReference type="SAM" id="Coils"/>
    </source>
</evidence>
<keyword evidence="1" id="KW-0132">Cell division</keyword>
<organism evidence="4 5">
    <name type="scientific">Ostreococcus lucimarinus (strain CCE9901)</name>
    <dbReference type="NCBI Taxonomy" id="436017"/>
    <lineage>
        <taxon>Eukaryota</taxon>
        <taxon>Viridiplantae</taxon>
        <taxon>Chlorophyta</taxon>
        <taxon>Mamiellophyceae</taxon>
        <taxon>Mamiellales</taxon>
        <taxon>Bathycoccaceae</taxon>
        <taxon>Ostreococcus</taxon>
    </lineage>
</organism>
<keyword evidence="1" id="KW-0131">Cell cycle</keyword>
<keyword evidence="2" id="KW-0175">Coiled coil</keyword>
<dbReference type="GeneID" id="5006238"/>
<gene>
    <name evidence="4" type="ORF">OSTLU_93909</name>
</gene>
<feature type="region of interest" description="Disordered" evidence="3">
    <location>
        <begin position="1"/>
        <end position="27"/>
    </location>
</feature>
<dbReference type="Proteomes" id="UP000001568">
    <property type="component" value="Chromosome 17"/>
</dbReference>
<dbReference type="AlphaFoldDB" id="A4S9J4"/>
<keyword evidence="1" id="KW-0498">Mitosis</keyword>
<accession>A4S9J4</accession>
<feature type="compositionally biased region" description="Basic residues" evidence="3">
    <location>
        <begin position="1"/>
        <end position="17"/>
    </location>
</feature>
<dbReference type="OMA" id="AECHELI"/>